<comment type="caution">
    <text evidence="1">The sequence shown here is derived from an EMBL/GenBank/DDBJ whole genome shotgun (WGS) entry which is preliminary data.</text>
</comment>
<dbReference type="EMBL" id="JAVRRT010000012">
    <property type="protein sequence ID" value="KAK5167066.1"/>
    <property type="molecule type" value="Genomic_DNA"/>
</dbReference>
<dbReference type="GeneID" id="89929131"/>
<protein>
    <submittedName>
        <fullName evidence="1">Uncharacterized protein</fullName>
    </submittedName>
</protein>
<dbReference type="Proteomes" id="UP001337655">
    <property type="component" value="Unassembled WGS sequence"/>
</dbReference>
<proteinExistence type="predicted"/>
<dbReference type="AlphaFoldDB" id="A0AAV9P319"/>
<evidence type="ECO:0000313" key="1">
    <source>
        <dbReference type="EMBL" id="KAK5167066.1"/>
    </source>
</evidence>
<reference evidence="1 2" key="1">
    <citation type="submission" date="2023-08" db="EMBL/GenBank/DDBJ databases">
        <title>Black Yeasts Isolated from many extreme environments.</title>
        <authorList>
            <person name="Coleine C."/>
            <person name="Stajich J.E."/>
            <person name="Selbmann L."/>
        </authorList>
    </citation>
    <scope>NUCLEOTIDE SEQUENCE [LARGE SCALE GENOMIC DNA]</scope>
    <source>
        <strain evidence="1 2">CCFEE 5935</strain>
    </source>
</reference>
<gene>
    <name evidence="1" type="ORF">LTR77_007796</name>
</gene>
<sequence>MATDPGLDEGGDPAHNTDHIVFVVSAQKESLLGLYDTSDKVTELERITATSAEAPSERNLQLTSVASTQSPAPDRLFALPAELREWIFVLALSYMWDAGDDVRRCQGARTDHKVGPGRGPTLPALALTCSQAYAEVAAVYYREEYFCFRFGYQEYTDYSAPPTTFGDWLGSRMPGHREIVLANLKQVQLKCPTTQYGEEPRLDVKLGNDGKVSIQFYGFCHCKCSLRKMLDRCNKASTAADAQGHNRLIKYIEEVEQHLNLPVARAASWRRKICKLVPVMVPSPRSIHVESDCHGLVLPEDPDGQEGWVAFERGRQSLHRESPVRRICGEFRAVEHFTYAEWRPRLS</sequence>
<keyword evidence="2" id="KW-1185">Reference proteome</keyword>
<name>A0AAV9P319_9PEZI</name>
<evidence type="ECO:0000313" key="2">
    <source>
        <dbReference type="Proteomes" id="UP001337655"/>
    </source>
</evidence>
<organism evidence="1 2">
    <name type="scientific">Saxophila tyrrhenica</name>
    <dbReference type="NCBI Taxonomy" id="1690608"/>
    <lineage>
        <taxon>Eukaryota</taxon>
        <taxon>Fungi</taxon>
        <taxon>Dikarya</taxon>
        <taxon>Ascomycota</taxon>
        <taxon>Pezizomycotina</taxon>
        <taxon>Dothideomycetes</taxon>
        <taxon>Dothideomycetidae</taxon>
        <taxon>Mycosphaerellales</taxon>
        <taxon>Extremaceae</taxon>
        <taxon>Saxophila</taxon>
    </lineage>
</organism>
<accession>A0AAV9P319</accession>
<dbReference type="RefSeq" id="XP_064656874.1">
    <property type="nucleotide sequence ID" value="XM_064805032.1"/>
</dbReference>